<dbReference type="InterPro" id="IPR009057">
    <property type="entry name" value="Homeodomain-like_sf"/>
</dbReference>
<accession>A0AAN6K255</accession>
<sequence>MPSPSLTRSRPVQILASLSLVIAVVSSFHFYHPDYPSTTPPSSPLPQSVAMGKAYSPEQREHVRQLLEAGRDEDNIEKETQVSDRTIRRWKLELERTGRIGKPPESRTGRHRVLNKDVEATRYGWSSYATQDTHLSPYSAPRGDVYSVKSNGADGSAQALFQHVQTRPDMSVDDMLWWLYETYEIVVGTRTIRRVFERKGDKTLKSKNRGKSKRGNGGGSADEEDDDAFDEQKTPVPQQQQYHSPYAPMLAGQSAEQQLVQALQQHRTPQTPYPIVPIIDGPEDFPDDEETIELQLQQIALEKREVELKLQMRRLRQAKGTPAGGKAVTPRSGTSTLFNPTVPANGGSVPPKRDSRSKKKIEESKKRTAERQERMLRELEHRSRRRDHLTAEWVESKDIWPLRAQGLLAQLMHQYGCYAYTTNNEATFDQMYRDLYTLVDVDKGDWDPNQHDNLLRERMKRKMGQLRTKMLKIGEIIGRGDAYGGFARVEDYTGEAAGDAQGDETEMGGDDDQQQQQAQAGAPQLQHQHQQRMPDPVLRHQQQHAQMQFEPVPDHATLQQHVAQQGMPYGAAMMHHPASQYPMLPQTHHQGMMPYASLNGQQVM</sequence>
<evidence type="ECO:0000313" key="2">
    <source>
        <dbReference type="EMBL" id="KAK0962623.1"/>
    </source>
</evidence>
<feature type="compositionally biased region" description="Basic and acidic residues" evidence="1">
    <location>
        <begin position="360"/>
        <end position="372"/>
    </location>
</feature>
<organism evidence="2 3">
    <name type="scientific">Friedmanniomyces endolithicus</name>
    <dbReference type="NCBI Taxonomy" id="329885"/>
    <lineage>
        <taxon>Eukaryota</taxon>
        <taxon>Fungi</taxon>
        <taxon>Dikarya</taxon>
        <taxon>Ascomycota</taxon>
        <taxon>Pezizomycotina</taxon>
        <taxon>Dothideomycetes</taxon>
        <taxon>Dothideomycetidae</taxon>
        <taxon>Mycosphaerellales</taxon>
        <taxon>Teratosphaeriaceae</taxon>
        <taxon>Friedmanniomyces</taxon>
    </lineage>
</organism>
<gene>
    <name evidence="2" type="ORF">LTR91_019398</name>
</gene>
<feature type="region of interest" description="Disordered" evidence="1">
    <location>
        <begin position="204"/>
        <end position="240"/>
    </location>
</feature>
<dbReference type="SUPFAM" id="SSF46689">
    <property type="entry name" value="Homeodomain-like"/>
    <property type="match status" value="1"/>
</dbReference>
<feature type="compositionally biased region" description="Acidic residues" evidence="1">
    <location>
        <begin position="501"/>
        <end position="513"/>
    </location>
</feature>
<keyword evidence="3" id="KW-1185">Reference proteome</keyword>
<proteinExistence type="predicted"/>
<reference evidence="2" key="1">
    <citation type="submission" date="2023-06" db="EMBL/GenBank/DDBJ databases">
        <title>Black Yeasts Isolated from many extreme environments.</title>
        <authorList>
            <person name="Coleine C."/>
            <person name="Stajich J.E."/>
            <person name="Selbmann L."/>
        </authorList>
    </citation>
    <scope>NUCLEOTIDE SEQUENCE</scope>
    <source>
        <strain evidence="2">CCFEE 5200</strain>
    </source>
</reference>
<feature type="compositionally biased region" description="Low complexity" evidence="1">
    <location>
        <begin position="514"/>
        <end position="528"/>
    </location>
</feature>
<evidence type="ECO:0000256" key="1">
    <source>
        <dbReference type="SAM" id="MobiDB-lite"/>
    </source>
</evidence>
<feature type="compositionally biased region" description="Basic residues" evidence="1">
    <location>
        <begin position="205"/>
        <end position="214"/>
    </location>
</feature>
<feature type="region of interest" description="Disordered" evidence="1">
    <location>
        <begin position="498"/>
        <end position="533"/>
    </location>
</feature>
<comment type="caution">
    <text evidence="2">The sequence shown here is derived from an EMBL/GenBank/DDBJ whole genome shotgun (WGS) entry which is preliminary data.</text>
</comment>
<dbReference type="Proteomes" id="UP001175353">
    <property type="component" value="Unassembled WGS sequence"/>
</dbReference>
<dbReference type="AlphaFoldDB" id="A0AAN6K255"/>
<feature type="region of interest" description="Disordered" evidence="1">
    <location>
        <begin position="318"/>
        <end position="372"/>
    </location>
</feature>
<name>A0AAN6K255_9PEZI</name>
<protein>
    <submittedName>
        <fullName evidence="2">Uncharacterized protein</fullName>
    </submittedName>
</protein>
<evidence type="ECO:0000313" key="3">
    <source>
        <dbReference type="Proteomes" id="UP001175353"/>
    </source>
</evidence>
<dbReference type="EMBL" id="JAUJLE010000291">
    <property type="protein sequence ID" value="KAK0962623.1"/>
    <property type="molecule type" value="Genomic_DNA"/>
</dbReference>